<dbReference type="Proteomes" id="UP001497700">
    <property type="component" value="Unassembled WGS sequence"/>
</dbReference>
<reference evidence="1 2" key="1">
    <citation type="journal article" date="2022" name="New Phytol.">
        <title>Ecological generalism drives hyperdiversity of secondary metabolite gene clusters in xylarialean endophytes.</title>
        <authorList>
            <person name="Franco M.E.E."/>
            <person name="Wisecaver J.H."/>
            <person name="Arnold A.E."/>
            <person name="Ju Y.M."/>
            <person name="Slot J.C."/>
            <person name="Ahrendt S."/>
            <person name="Moore L.P."/>
            <person name="Eastman K.E."/>
            <person name="Scott K."/>
            <person name="Konkel Z."/>
            <person name="Mondo S.J."/>
            <person name="Kuo A."/>
            <person name="Hayes R.D."/>
            <person name="Haridas S."/>
            <person name="Andreopoulos B."/>
            <person name="Riley R."/>
            <person name="LaButti K."/>
            <person name="Pangilinan J."/>
            <person name="Lipzen A."/>
            <person name="Amirebrahimi M."/>
            <person name="Yan J."/>
            <person name="Adam C."/>
            <person name="Keymanesh K."/>
            <person name="Ng V."/>
            <person name="Louie K."/>
            <person name="Northen T."/>
            <person name="Drula E."/>
            <person name="Henrissat B."/>
            <person name="Hsieh H.M."/>
            <person name="Youens-Clark K."/>
            <person name="Lutzoni F."/>
            <person name="Miadlikowska J."/>
            <person name="Eastwood D.C."/>
            <person name="Hamelin R.C."/>
            <person name="Grigoriev I.V."/>
            <person name="U'Ren J.M."/>
        </authorList>
    </citation>
    <scope>NUCLEOTIDE SEQUENCE [LARGE SCALE GENOMIC DNA]</scope>
    <source>
        <strain evidence="1 2">CBS 119005</strain>
    </source>
</reference>
<dbReference type="EMBL" id="MU393426">
    <property type="protein sequence ID" value="KAI4870054.1"/>
    <property type="molecule type" value="Genomic_DNA"/>
</dbReference>
<evidence type="ECO:0000313" key="2">
    <source>
        <dbReference type="Proteomes" id="UP001497700"/>
    </source>
</evidence>
<proteinExistence type="predicted"/>
<evidence type="ECO:0000313" key="1">
    <source>
        <dbReference type="EMBL" id="KAI4870054.1"/>
    </source>
</evidence>
<name>A0ACB9ZE83_9PEZI</name>
<protein>
    <submittedName>
        <fullName evidence="1">Nonaspanin</fullName>
    </submittedName>
</protein>
<accession>A0ACB9ZE83</accession>
<organism evidence="1 2">
    <name type="scientific">Hypoxylon rubiginosum</name>
    <dbReference type="NCBI Taxonomy" id="110542"/>
    <lineage>
        <taxon>Eukaryota</taxon>
        <taxon>Fungi</taxon>
        <taxon>Dikarya</taxon>
        <taxon>Ascomycota</taxon>
        <taxon>Pezizomycotina</taxon>
        <taxon>Sordariomycetes</taxon>
        <taxon>Xylariomycetidae</taxon>
        <taxon>Xylariales</taxon>
        <taxon>Hypoxylaceae</taxon>
        <taxon>Hypoxylon</taxon>
    </lineage>
</organism>
<sequence>MGKSLRNSLRWLLPSLILSQAQAFYIPGWSIKSYKENEHIPLFVNKVYSDNTQLQYAYYDLPFVCPPTGRSHGPGLLSGQSISLNLGEVLRGDRIITSDIDLTMGQDKECSALCSQVVTRKDLRRAKELVQEGYVVEWIVDNLPGATSFVTVDKSRKYYAAGFKLGFTDYSSSTGKPRYFLNNHHTIVIRYRNAPGRDGERGGKVVVGFEVYSKSVGPNMKRENGCPTDLHDVEDHFELYMPPNKTTEFQSQYAHSSYHPEAIEEGDDDDTITVPYSYSVYFREDDSIEWNRRWDLYFVNSEEGSRIHWLAIVNSLIICGLLTGIVLMILAKTIRSDIKGYKEGSIEDGKLRIKRKGNRTPRSEKTGFGLLEKEDETGKEIDISSDDEALEDVTGWKLLHADVFRKPEYGYLLAPLVGSGMQLLFMAVGLILLSAIGILNPSFRGGFISAGVGLFVFAGVFSGYFSARVYKTFDGKDFGKNALVTACLIPGLLFGLIFILNLFVWAQASSTAIPFGTLVAIVLLWLCIQVPLVYLGSWYGFVRTGAWEHPTKTASVPRQVPQQAWYAKSLQAIFLAGLVPFAVIFIELLFVFQSLWQDKSGYYYVFGFLAVVSIILILTIAEVTVVTIYVQLCSENYHWWWQSFFIGGGSAAWVFLYCIWYYFANLHISGFVSSMLFFVYSFMACCVYGLLTGTVGFLTAYAFVRRIYGAIKAD</sequence>
<comment type="caution">
    <text evidence="1">The sequence shown here is derived from an EMBL/GenBank/DDBJ whole genome shotgun (WGS) entry which is preliminary data.</text>
</comment>
<keyword evidence="2" id="KW-1185">Reference proteome</keyword>
<gene>
    <name evidence="1" type="ORF">F4820DRAFT_319042</name>
</gene>